<evidence type="ECO:0000313" key="8">
    <source>
        <dbReference type="Proteomes" id="UP000176774"/>
    </source>
</evidence>
<protein>
    <recommendedName>
        <fullName evidence="6">Ribosomal RNA small subunit methyltransferase H</fullName>
        <ecNumber evidence="6">2.1.1.199</ecNumber>
    </recommendedName>
    <alternativeName>
        <fullName evidence="6">16S rRNA m(4)C1402 methyltransferase</fullName>
    </alternativeName>
    <alternativeName>
        <fullName evidence="6">rRNA (cytosine-N(4)-)-methyltransferase RsmH</fullName>
    </alternativeName>
</protein>
<evidence type="ECO:0000256" key="5">
    <source>
        <dbReference type="ARBA" id="ARBA00022691"/>
    </source>
</evidence>
<feature type="binding site" evidence="6">
    <location>
        <begin position="37"/>
        <end position="39"/>
    </location>
    <ligand>
        <name>S-adenosyl-L-methionine</name>
        <dbReference type="ChEBI" id="CHEBI:59789"/>
    </ligand>
</feature>
<dbReference type="InterPro" id="IPR023397">
    <property type="entry name" value="SAM-dep_MeTrfase_MraW_recog"/>
</dbReference>
<dbReference type="STRING" id="1802214.A2908_02930"/>
<comment type="subcellular location">
    <subcellularLocation>
        <location evidence="6">Cytoplasm</location>
    </subcellularLocation>
</comment>
<name>A0A1G2IG60_9BACT</name>
<feature type="binding site" evidence="6">
    <location>
        <position position="84"/>
    </location>
    <ligand>
        <name>S-adenosyl-L-methionine</name>
        <dbReference type="ChEBI" id="CHEBI:59789"/>
    </ligand>
</feature>
<dbReference type="HAMAP" id="MF_01007">
    <property type="entry name" value="16SrRNA_methyltr_H"/>
    <property type="match status" value="1"/>
</dbReference>
<evidence type="ECO:0000256" key="4">
    <source>
        <dbReference type="ARBA" id="ARBA00022679"/>
    </source>
</evidence>
<keyword evidence="4 6" id="KW-0808">Transferase</keyword>
<evidence type="ECO:0000256" key="1">
    <source>
        <dbReference type="ARBA" id="ARBA00010396"/>
    </source>
</evidence>
<proteinExistence type="inferred from homology"/>
<sequence>MKIYGNMTHIPVLTKEVLEYLDPKPNENMIDATIGEAGHALLLLEKTKPDGRVLGIDLDAKQIEHAKIQTGNFSKRVVLVNDSYANIKEIVQKNNVKPIFGILLDLGYSSWQIEQSTKGFSFKKDEILDMRYDLQDSLTAQKIVNEYPEREIIKILQEYGQERFAKQIAGKITEQRNIKRIQTTFQLKEIIEHAVPKKFQYGRIHCVTKSFQALRIAVNRELDNLASALPSVISVLSPGGRLVVISFHSLEDRMVKHFFKNKEKEGVIKILTPKPISAGQQEILENPRSRSAKLRAIIKNEKIEV</sequence>
<gene>
    <name evidence="6" type="primary">rsmH</name>
    <name evidence="7" type="ORF">A2908_02930</name>
</gene>
<comment type="caution">
    <text evidence="7">The sequence shown here is derived from an EMBL/GenBank/DDBJ whole genome shotgun (WGS) entry which is preliminary data.</text>
</comment>
<dbReference type="PANTHER" id="PTHR11265:SF0">
    <property type="entry name" value="12S RRNA N4-METHYLCYTIDINE METHYLTRANSFERASE"/>
    <property type="match status" value="1"/>
</dbReference>
<dbReference type="Pfam" id="PF01795">
    <property type="entry name" value="Methyltransf_5"/>
    <property type="match status" value="1"/>
</dbReference>
<feature type="binding site" evidence="6">
    <location>
        <position position="57"/>
    </location>
    <ligand>
        <name>S-adenosyl-L-methionine</name>
        <dbReference type="ChEBI" id="CHEBI:59789"/>
    </ligand>
</feature>
<dbReference type="PIRSF" id="PIRSF004486">
    <property type="entry name" value="MraW"/>
    <property type="match status" value="1"/>
</dbReference>
<keyword evidence="2 6" id="KW-0698">rRNA processing</keyword>
<dbReference type="EMBL" id="MHPA01000008">
    <property type="protein sequence ID" value="OGZ73755.1"/>
    <property type="molecule type" value="Genomic_DNA"/>
</dbReference>
<comment type="similarity">
    <text evidence="1 6">Belongs to the methyltransferase superfamily. RsmH family.</text>
</comment>
<accession>A0A1G2IG60</accession>
<evidence type="ECO:0000313" key="7">
    <source>
        <dbReference type="EMBL" id="OGZ73755.1"/>
    </source>
</evidence>
<dbReference type="NCBIfam" id="TIGR00006">
    <property type="entry name" value="16S rRNA (cytosine(1402)-N(4))-methyltransferase RsmH"/>
    <property type="match status" value="1"/>
</dbReference>
<evidence type="ECO:0000256" key="2">
    <source>
        <dbReference type="ARBA" id="ARBA00022552"/>
    </source>
</evidence>
<dbReference type="GO" id="GO:0070475">
    <property type="term" value="P:rRNA base methylation"/>
    <property type="evidence" value="ECO:0007669"/>
    <property type="project" value="UniProtKB-UniRule"/>
</dbReference>
<dbReference type="SUPFAM" id="SSF81799">
    <property type="entry name" value="Putative methyltransferase TM0872, insert domain"/>
    <property type="match status" value="1"/>
</dbReference>
<keyword evidence="3 6" id="KW-0489">Methyltransferase</keyword>
<comment type="function">
    <text evidence="6">Specifically methylates the N4 position of cytidine in position 1402 (C1402) of 16S rRNA.</text>
</comment>
<dbReference type="InterPro" id="IPR002903">
    <property type="entry name" value="RsmH"/>
</dbReference>
<organism evidence="7 8">
    <name type="scientific">Candidatus Staskawiczbacteria bacterium RIFCSPLOWO2_01_FULL_38_12b</name>
    <dbReference type="NCBI Taxonomy" id="1802214"/>
    <lineage>
        <taxon>Bacteria</taxon>
        <taxon>Candidatus Staskawicziibacteriota</taxon>
    </lineage>
</organism>
<feature type="binding site" evidence="6">
    <location>
        <position position="105"/>
    </location>
    <ligand>
        <name>S-adenosyl-L-methionine</name>
        <dbReference type="ChEBI" id="CHEBI:59789"/>
    </ligand>
</feature>
<evidence type="ECO:0000256" key="3">
    <source>
        <dbReference type="ARBA" id="ARBA00022603"/>
    </source>
</evidence>
<dbReference type="GO" id="GO:0071424">
    <property type="term" value="F:rRNA (cytosine-N4-)-methyltransferase activity"/>
    <property type="evidence" value="ECO:0007669"/>
    <property type="project" value="UniProtKB-UniRule"/>
</dbReference>
<dbReference type="InterPro" id="IPR029063">
    <property type="entry name" value="SAM-dependent_MTases_sf"/>
</dbReference>
<keyword evidence="5 6" id="KW-0949">S-adenosyl-L-methionine</keyword>
<dbReference type="PANTHER" id="PTHR11265">
    <property type="entry name" value="S-ADENOSYL-METHYLTRANSFERASE MRAW"/>
    <property type="match status" value="1"/>
</dbReference>
<dbReference type="GO" id="GO:0005737">
    <property type="term" value="C:cytoplasm"/>
    <property type="evidence" value="ECO:0007669"/>
    <property type="project" value="UniProtKB-SubCell"/>
</dbReference>
<comment type="catalytic activity">
    <reaction evidence="6">
        <text>cytidine(1402) in 16S rRNA + S-adenosyl-L-methionine = N(4)-methylcytidine(1402) in 16S rRNA + S-adenosyl-L-homocysteine + H(+)</text>
        <dbReference type="Rhea" id="RHEA:42928"/>
        <dbReference type="Rhea" id="RHEA-COMP:10286"/>
        <dbReference type="Rhea" id="RHEA-COMP:10287"/>
        <dbReference type="ChEBI" id="CHEBI:15378"/>
        <dbReference type="ChEBI" id="CHEBI:57856"/>
        <dbReference type="ChEBI" id="CHEBI:59789"/>
        <dbReference type="ChEBI" id="CHEBI:74506"/>
        <dbReference type="ChEBI" id="CHEBI:82748"/>
        <dbReference type="EC" id="2.1.1.199"/>
    </reaction>
</comment>
<evidence type="ECO:0000256" key="6">
    <source>
        <dbReference type="HAMAP-Rule" id="MF_01007"/>
    </source>
</evidence>
<dbReference type="Proteomes" id="UP000176774">
    <property type="component" value="Unassembled WGS sequence"/>
</dbReference>
<dbReference type="AlphaFoldDB" id="A0A1G2IG60"/>
<dbReference type="SUPFAM" id="SSF53335">
    <property type="entry name" value="S-adenosyl-L-methionine-dependent methyltransferases"/>
    <property type="match status" value="1"/>
</dbReference>
<keyword evidence="6" id="KW-0963">Cytoplasm</keyword>
<reference evidence="7 8" key="1">
    <citation type="journal article" date="2016" name="Nat. Commun.">
        <title>Thousands of microbial genomes shed light on interconnected biogeochemical processes in an aquifer system.</title>
        <authorList>
            <person name="Anantharaman K."/>
            <person name="Brown C.T."/>
            <person name="Hug L.A."/>
            <person name="Sharon I."/>
            <person name="Castelle C.J."/>
            <person name="Probst A.J."/>
            <person name="Thomas B.C."/>
            <person name="Singh A."/>
            <person name="Wilkins M.J."/>
            <person name="Karaoz U."/>
            <person name="Brodie E.L."/>
            <person name="Williams K.H."/>
            <person name="Hubbard S.S."/>
            <person name="Banfield J.F."/>
        </authorList>
    </citation>
    <scope>NUCLEOTIDE SEQUENCE [LARGE SCALE GENOMIC DNA]</scope>
</reference>
<dbReference type="Gene3D" id="1.10.150.170">
    <property type="entry name" value="Putative methyltransferase TM0872, insert domain"/>
    <property type="match status" value="1"/>
</dbReference>
<dbReference type="EC" id="2.1.1.199" evidence="6"/>
<feature type="binding site" evidence="6">
    <location>
        <position position="112"/>
    </location>
    <ligand>
        <name>S-adenosyl-L-methionine</name>
        <dbReference type="ChEBI" id="CHEBI:59789"/>
    </ligand>
</feature>
<dbReference type="Gene3D" id="3.40.50.150">
    <property type="entry name" value="Vaccinia Virus protein VP39"/>
    <property type="match status" value="1"/>
</dbReference>